<gene>
    <name evidence="16" type="ORF">ONE63_009115</name>
</gene>
<dbReference type="AlphaFoldDB" id="A0AAV7XMP2"/>
<evidence type="ECO:0000256" key="4">
    <source>
        <dbReference type="ARBA" id="ARBA00022759"/>
    </source>
</evidence>
<evidence type="ECO:0000256" key="2">
    <source>
        <dbReference type="ARBA" id="ARBA00010304"/>
    </source>
</evidence>
<evidence type="ECO:0000256" key="8">
    <source>
        <dbReference type="ARBA" id="ARBA00023172"/>
    </source>
</evidence>
<dbReference type="EMBL" id="JAPTSV010000007">
    <property type="protein sequence ID" value="KAJ1525927.1"/>
    <property type="molecule type" value="Genomic_DNA"/>
</dbReference>
<evidence type="ECO:0000256" key="3">
    <source>
        <dbReference type="ARBA" id="ARBA00022722"/>
    </source>
</evidence>
<feature type="domain" description="Metallo-beta-lactamase" evidence="14">
    <location>
        <begin position="30"/>
        <end position="160"/>
    </location>
</feature>
<reference evidence="16" key="1">
    <citation type="submission" date="2022-12" db="EMBL/GenBank/DDBJ databases">
        <title>Chromosome-level genome assembly of the bean flower thrips Megalurothrips usitatus.</title>
        <authorList>
            <person name="Ma L."/>
            <person name="Liu Q."/>
            <person name="Li H."/>
            <person name="Cai W."/>
        </authorList>
    </citation>
    <scope>NUCLEOTIDE SEQUENCE</scope>
    <source>
        <strain evidence="16">Cailab_2022a</strain>
    </source>
</reference>
<evidence type="ECO:0000256" key="12">
    <source>
        <dbReference type="ARBA" id="ARBA00042677"/>
    </source>
</evidence>
<comment type="similarity">
    <text evidence="2">Belongs to the DNA repair metallo-beta-lactamase (DRMBL) family.</text>
</comment>
<comment type="caution">
    <text evidence="16">The sequence shown here is derived from an EMBL/GenBank/DDBJ whole genome shotgun (WGS) entry which is preliminary data.</text>
</comment>
<feature type="compositionally biased region" description="Basic and acidic residues" evidence="13">
    <location>
        <begin position="535"/>
        <end position="545"/>
    </location>
</feature>
<keyword evidence="7" id="KW-0269">Exonuclease</keyword>
<evidence type="ECO:0000313" key="16">
    <source>
        <dbReference type="EMBL" id="KAJ1525927.1"/>
    </source>
</evidence>
<dbReference type="GO" id="GO:0035312">
    <property type="term" value="F:5'-3' DNA exonuclease activity"/>
    <property type="evidence" value="ECO:0007669"/>
    <property type="project" value="TreeGrafter"/>
</dbReference>
<feature type="region of interest" description="Disordered" evidence="13">
    <location>
        <begin position="523"/>
        <end position="545"/>
    </location>
</feature>
<evidence type="ECO:0000256" key="5">
    <source>
        <dbReference type="ARBA" id="ARBA00022763"/>
    </source>
</evidence>
<dbReference type="GO" id="GO:0036297">
    <property type="term" value="P:interstrand cross-link repair"/>
    <property type="evidence" value="ECO:0007669"/>
    <property type="project" value="TreeGrafter"/>
</dbReference>
<dbReference type="Proteomes" id="UP001075354">
    <property type="component" value="Chromosome 7"/>
</dbReference>
<dbReference type="SUPFAM" id="SSF56281">
    <property type="entry name" value="Metallo-hydrolase/oxidoreductase"/>
    <property type="match status" value="1"/>
</dbReference>
<dbReference type="GO" id="GO:0006310">
    <property type="term" value="P:DNA recombination"/>
    <property type="evidence" value="ECO:0007669"/>
    <property type="project" value="UniProtKB-KW"/>
</dbReference>
<evidence type="ECO:0000313" key="17">
    <source>
        <dbReference type="Proteomes" id="UP001075354"/>
    </source>
</evidence>
<sequence length="545" mass="62545">MSTFPGFIHEIPKISVDRFVGRNLKSEVFFLSHFHADHMVGLREIEFHTMLRKRESAFIYCSELTKLFLSQNHLQGMDDKIKVLPINKEQVISINDEHGFLSVTALPAGHCPGSIMFLFHFKGSNYLYTGDYRMTKENILNLKPLKNSDGSLKHIETLYLDTTFYQPFYSYFPTRDESITELTKLCRSWLEKGDQYVIDLRTPAIVGVEYVLISLCKEFKMPFHVSDPAYEKYCRIPDLSSAVTKDTNCRLHACIPGRACGKSAFTKLHTGWKEHNVLSVKLCSLSARYFSEEKDLVSYSENQSLYRVVYSSHSSHTELCEMIETLHPAKIEPCVVPVNRTPEQQVVEVLQKSHQLQRNDSEEMAPLQFSSFEDAAGNDPDDNPKQEMKHHKTDANGSGALVTLSKVCMLNTLPKFYLKKNNECSVTLFFQIIFIQFVLQYNVGEPSDEEECYESESEDELPPFRWDCYYNGNKALGFHKKERSALLPFSKQKYLHCLLRGTMYLVPDFSCVLLSCRVCTPRSETRSLPKSPARRGIDASEHVRG</sequence>
<keyword evidence="4" id="KW-0255">Endonuclease</keyword>
<evidence type="ECO:0000259" key="15">
    <source>
        <dbReference type="Pfam" id="PF07522"/>
    </source>
</evidence>
<dbReference type="GO" id="GO:0005634">
    <property type="term" value="C:nucleus"/>
    <property type="evidence" value="ECO:0007669"/>
    <property type="project" value="UniProtKB-SubCell"/>
</dbReference>
<dbReference type="InterPro" id="IPR011084">
    <property type="entry name" value="DRMBL"/>
</dbReference>
<evidence type="ECO:0000256" key="7">
    <source>
        <dbReference type="ARBA" id="ARBA00022839"/>
    </source>
</evidence>
<feature type="region of interest" description="Disordered" evidence="13">
    <location>
        <begin position="372"/>
        <end position="396"/>
    </location>
</feature>
<evidence type="ECO:0000256" key="11">
    <source>
        <dbReference type="ARBA" id="ARBA00039759"/>
    </source>
</evidence>
<keyword evidence="5" id="KW-0227">DNA damage</keyword>
<comment type="subcellular location">
    <subcellularLocation>
        <location evidence="1">Nucleus</location>
    </subcellularLocation>
</comment>
<evidence type="ECO:0000256" key="6">
    <source>
        <dbReference type="ARBA" id="ARBA00022801"/>
    </source>
</evidence>
<evidence type="ECO:0000256" key="1">
    <source>
        <dbReference type="ARBA" id="ARBA00004123"/>
    </source>
</evidence>
<keyword evidence="3" id="KW-0540">Nuclease</keyword>
<dbReference type="Pfam" id="PF07522">
    <property type="entry name" value="DRMBL"/>
    <property type="match status" value="1"/>
</dbReference>
<dbReference type="InterPro" id="IPR036866">
    <property type="entry name" value="RibonucZ/Hydroxyglut_hydro"/>
</dbReference>
<evidence type="ECO:0000256" key="9">
    <source>
        <dbReference type="ARBA" id="ARBA00023204"/>
    </source>
</evidence>
<dbReference type="PANTHER" id="PTHR23240:SF8">
    <property type="entry name" value="PROTEIN ARTEMIS"/>
    <property type="match status" value="1"/>
</dbReference>
<keyword evidence="17" id="KW-1185">Reference proteome</keyword>
<accession>A0AAV7XMP2</accession>
<dbReference type="GO" id="GO:0006303">
    <property type="term" value="P:double-strand break repair via nonhomologous end joining"/>
    <property type="evidence" value="ECO:0007669"/>
    <property type="project" value="TreeGrafter"/>
</dbReference>
<keyword evidence="6" id="KW-0378">Hydrolase</keyword>
<dbReference type="Pfam" id="PF00753">
    <property type="entry name" value="Lactamase_B"/>
    <property type="match status" value="1"/>
</dbReference>
<dbReference type="GO" id="GO:0004519">
    <property type="term" value="F:endonuclease activity"/>
    <property type="evidence" value="ECO:0007669"/>
    <property type="project" value="UniProtKB-KW"/>
</dbReference>
<feature type="domain" description="DNA repair metallo-beta-lactamase" evidence="15">
    <location>
        <begin position="239"/>
        <end position="337"/>
    </location>
</feature>
<organism evidence="16 17">
    <name type="scientific">Megalurothrips usitatus</name>
    <name type="common">bean blossom thrips</name>
    <dbReference type="NCBI Taxonomy" id="439358"/>
    <lineage>
        <taxon>Eukaryota</taxon>
        <taxon>Metazoa</taxon>
        <taxon>Ecdysozoa</taxon>
        <taxon>Arthropoda</taxon>
        <taxon>Hexapoda</taxon>
        <taxon>Insecta</taxon>
        <taxon>Pterygota</taxon>
        <taxon>Neoptera</taxon>
        <taxon>Paraneoptera</taxon>
        <taxon>Thysanoptera</taxon>
        <taxon>Terebrantia</taxon>
        <taxon>Thripoidea</taxon>
        <taxon>Thripidae</taxon>
        <taxon>Megalurothrips</taxon>
    </lineage>
</organism>
<keyword evidence="9" id="KW-0234">DNA repair</keyword>
<keyword evidence="10" id="KW-0539">Nucleus</keyword>
<dbReference type="PANTHER" id="PTHR23240">
    <property type="entry name" value="DNA CROSS-LINK REPAIR PROTEIN PSO2/SNM1-RELATED"/>
    <property type="match status" value="1"/>
</dbReference>
<name>A0AAV7XMP2_9NEOP</name>
<evidence type="ECO:0000256" key="13">
    <source>
        <dbReference type="SAM" id="MobiDB-lite"/>
    </source>
</evidence>
<keyword evidence="8" id="KW-0233">DNA recombination</keyword>
<proteinExistence type="inferred from homology"/>
<dbReference type="InterPro" id="IPR001279">
    <property type="entry name" value="Metallo-B-lactamas"/>
</dbReference>
<dbReference type="Gene3D" id="3.40.50.12650">
    <property type="match status" value="1"/>
</dbReference>
<dbReference type="GO" id="GO:0031123">
    <property type="term" value="P:RNA 3'-end processing"/>
    <property type="evidence" value="ECO:0007669"/>
    <property type="project" value="UniProtKB-ARBA"/>
</dbReference>
<protein>
    <recommendedName>
        <fullName evidence="11">Protein artemis</fullName>
    </recommendedName>
    <alternativeName>
        <fullName evidence="12">DNA cross-link repair 1C protein</fullName>
    </alternativeName>
</protein>
<dbReference type="Gene3D" id="3.60.15.10">
    <property type="entry name" value="Ribonuclease Z/Hydroxyacylglutathione hydrolase-like"/>
    <property type="match status" value="1"/>
</dbReference>
<dbReference type="GO" id="GO:0000723">
    <property type="term" value="P:telomere maintenance"/>
    <property type="evidence" value="ECO:0007669"/>
    <property type="project" value="TreeGrafter"/>
</dbReference>
<evidence type="ECO:0000256" key="10">
    <source>
        <dbReference type="ARBA" id="ARBA00023242"/>
    </source>
</evidence>
<evidence type="ECO:0000259" key="14">
    <source>
        <dbReference type="Pfam" id="PF00753"/>
    </source>
</evidence>
<dbReference type="GO" id="GO:0003684">
    <property type="term" value="F:damaged DNA binding"/>
    <property type="evidence" value="ECO:0007669"/>
    <property type="project" value="TreeGrafter"/>
</dbReference>